<dbReference type="AlphaFoldDB" id="A0A081QQ74"/>
<name>A0A081QQ74_STRMT</name>
<dbReference type="RefSeq" id="WP_161683538.1">
    <property type="nucleotide sequence ID" value="NZ_JPFY01000013.1"/>
</dbReference>
<accession>A0A081QQ74</accession>
<evidence type="ECO:0000313" key="1">
    <source>
        <dbReference type="EMBL" id="KEQ45097.1"/>
    </source>
</evidence>
<organism evidence="1 2">
    <name type="scientific">Streptococcus mitis</name>
    <dbReference type="NCBI Taxonomy" id="28037"/>
    <lineage>
        <taxon>Bacteria</taxon>
        <taxon>Bacillati</taxon>
        <taxon>Bacillota</taxon>
        <taxon>Bacilli</taxon>
        <taxon>Lactobacillales</taxon>
        <taxon>Streptococcaceae</taxon>
        <taxon>Streptococcus</taxon>
        <taxon>Streptococcus mitis group</taxon>
    </lineage>
</organism>
<gene>
    <name evidence="1" type="ORF">SK578_1194</name>
</gene>
<dbReference type="PATRIC" id="fig|28037.93.peg.1148"/>
<reference evidence="1 2" key="1">
    <citation type="submission" date="2014-05" db="EMBL/GenBank/DDBJ databases">
        <authorList>
            <person name="Daugherty S.C."/>
            <person name="Tallon L.J."/>
            <person name="Sadzewicz L."/>
            <person name="Kilian M."/>
            <person name="Tettelin H."/>
        </authorList>
    </citation>
    <scope>NUCLEOTIDE SEQUENCE [LARGE SCALE GENOMIC DNA]</scope>
    <source>
        <strain evidence="1 2">SK578</strain>
    </source>
</reference>
<dbReference type="EMBL" id="JPFY01000013">
    <property type="protein sequence ID" value="KEQ45097.1"/>
    <property type="molecule type" value="Genomic_DNA"/>
</dbReference>
<comment type="caution">
    <text evidence="1">The sequence shown here is derived from an EMBL/GenBank/DDBJ whole genome shotgun (WGS) entry which is preliminary data.</text>
</comment>
<protein>
    <submittedName>
        <fullName evidence="1">Uncharacterized protein</fullName>
    </submittedName>
</protein>
<evidence type="ECO:0000313" key="2">
    <source>
        <dbReference type="Proteomes" id="UP000028089"/>
    </source>
</evidence>
<sequence>MSEIAKFLIKNNLINETYTDYLVRQSPNGLRGEEKNFFMSVLLKDSEKLKK</sequence>
<proteinExistence type="predicted"/>
<dbReference type="Proteomes" id="UP000028089">
    <property type="component" value="Unassembled WGS sequence"/>
</dbReference>